<evidence type="ECO:0000313" key="9">
    <source>
        <dbReference type="EMBL" id="AEH44057.1"/>
    </source>
</evidence>
<accession>F8A907</accession>
<keyword evidence="3" id="KW-0456">Lyase</keyword>
<gene>
    <name evidence="9" type="ordered locus">Thein_0172</name>
</gene>
<dbReference type="PaxDb" id="667014-Thein_0172"/>
<keyword evidence="10" id="KW-1185">Reference proteome</keyword>
<dbReference type="SUPFAM" id="SSF46785">
    <property type="entry name" value="Winged helix' DNA-binding domain"/>
    <property type="match status" value="1"/>
</dbReference>
<keyword evidence="2" id="KW-0350">Heme biosynthesis</keyword>
<dbReference type="GO" id="GO:0006783">
    <property type="term" value="P:heme biosynthetic process"/>
    <property type="evidence" value="ECO:0007669"/>
    <property type="project" value="UniProtKB-KW"/>
</dbReference>
<dbReference type="SMART" id="SM00344">
    <property type="entry name" value="HTH_ASNC"/>
    <property type="match status" value="1"/>
</dbReference>
<dbReference type="InterPro" id="IPR040523">
    <property type="entry name" value="AsnC_trans_reg2"/>
</dbReference>
<dbReference type="AlphaFoldDB" id="F8A907"/>
<dbReference type="KEGG" id="tid:Thein_0172"/>
<dbReference type="InterPro" id="IPR019888">
    <property type="entry name" value="Tscrpt_reg_AsnC-like"/>
</dbReference>
<evidence type="ECO:0000313" key="10">
    <source>
        <dbReference type="Proteomes" id="UP000006793"/>
    </source>
</evidence>
<sequence length="156" mass="17901">MSNQYELDELNKKLLEIIQDDFPLTKEPFTEIGARVGLTAEETLACLTKLKEKGILRHFGASIDSRKLGFVTTLCALSVPEDKEEVIAQQIAKRPEVTHCYLRKHKFNIWFTLVAKDWPIVEKILEGIAQETGFSPRHFPAKKMFKLKAVFRLAKK</sequence>
<dbReference type="Gene3D" id="3.30.70.3460">
    <property type="match status" value="1"/>
</dbReference>
<dbReference type="InParanoid" id="F8A907"/>
<evidence type="ECO:0000259" key="7">
    <source>
        <dbReference type="Pfam" id="PF17805"/>
    </source>
</evidence>
<dbReference type="EMBL" id="CP002683">
    <property type="protein sequence ID" value="AEH44057.1"/>
    <property type="molecule type" value="Genomic_DNA"/>
</dbReference>
<dbReference type="Pfam" id="PF22451">
    <property type="entry name" value="NirdL-like_HTH"/>
    <property type="match status" value="1"/>
</dbReference>
<protein>
    <recommendedName>
        <fullName evidence="5">siroheme decarboxylase</fullName>
        <ecNumber evidence="5">4.1.1.111</ecNumber>
    </recommendedName>
</protein>
<evidence type="ECO:0000259" key="8">
    <source>
        <dbReference type="Pfam" id="PF22451"/>
    </source>
</evidence>
<dbReference type="PANTHER" id="PTHR43413">
    <property type="entry name" value="TRANSCRIPTIONAL REGULATOR, ASNC FAMILY"/>
    <property type="match status" value="1"/>
</dbReference>
<dbReference type="Pfam" id="PF17805">
    <property type="entry name" value="AsnC_trans_reg2"/>
    <property type="match status" value="1"/>
</dbReference>
<reference evidence="10" key="1">
    <citation type="submission" date="2011-04" db="EMBL/GenBank/DDBJ databases">
        <title>The complete genome of Thermodesulfatator indicus DSM 15286.</title>
        <authorList>
            <person name="Lucas S."/>
            <person name="Copeland A."/>
            <person name="Lapidus A."/>
            <person name="Bruce D."/>
            <person name="Goodwin L."/>
            <person name="Pitluck S."/>
            <person name="Peters L."/>
            <person name="Kyrpides N."/>
            <person name="Mavromatis K."/>
            <person name="Pagani I."/>
            <person name="Ivanova N."/>
            <person name="Saunders L."/>
            <person name="Detter J.C."/>
            <person name="Tapia R."/>
            <person name="Han C."/>
            <person name="Land M."/>
            <person name="Hauser L."/>
            <person name="Markowitz V."/>
            <person name="Cheng J.-F."/>
            <person name="Hugenholtz P."/>
            <person name="Woyke T."/>
            <person name="Wu D."/>
            <person name="Spring S."/>
            <person name="Schroeder M."/>
            <person name="Brambilla E."/>
            <person name="Klenk H.-P."/>
            <person name="Eisen J.A."/>
        </authorList>
    </citation>
    <scope>NUCLEOTIDE SEQUENCE [LARGE SCALE GENOMIC DNA]</scope>
    <source>
        <strain evidence="10">DSM 15286 / JCM 11887 / CIR29812</strain>
    </source>
</reference>
<feature type="domain" description="Siroheme decarboxylase AsnC-like ligand binding" evidence="7">
    <location>
        <begin position="67"/>
        <end position="146"/>
    </location>
</feature>
<dbReference type="Gene3D" id="1.10.10.10">
    <property type="entry name" value="Winged helix-like DNA-binding domain superfamily/Winged helix DNA-binding domain"/>
    <property type="match status" value="1"/>
</dbReference>
<dbReference type="STRING" id="667014.Thein_0172"/>
<evidence type="ECO:0000256" key="2">
    <source>
        <dbReference type="ARBA" id="ARBA00023133"/>
    </source>
</evidence>
<evidence type="ECO:0000256" key="3">
    <source>
        <dbReference type="ARBA" id="ARBA00023239"/>
    </source>
</evidence>
<dbReference type="eggNOG" id="COG1522">
    <property type="taxonomic scope" value="Bacteria"/>
</dbReference>
<feature type="domain" description="Siroheme decarboxylase NirL-like HTH" evidence="8">
    <location>
        <begin position="12"/>
        <end position="57"/>
    </location>
</feature>
<dbReference type="Proteomes" id="UP000006793">
    <property type="component" value="Chromosome"/>
</dbReference>
<dbReference type="EC" id="4.1.1.111" evidence="5"/>
<proteinExistence type="inferred from homology"/>
<evidence type="ECO:0000256" key="1">
    <source>
        <dbReference type="ARBA" id="ARBA00004744"/>
    </source>
</evidence>
<dbReference type="GO" id="GO:0016829">
    <property type="term" value="F:lyase activity"/>
    <property type="evidence" value="ECO:0007669"/>
    <property type="project" value="UniProtKB-KW"/>
</dbReference>
<dbReference type="RefSeq" id="WP_013906804.1">
    <property type="nucleotide sequence ID" value="NC_015681.1"/>
</dbReference>
<evidence type="ECO:0000256" key="4">
    <source>
        <dbReference type="ARBA" id="ARBA00023457"/>
    </source>
</evidence>
<dbReference type="HOGENOM" id="CLU_112007_1_0_0"/>
<dbReference type="OrthoDB" id="9806536at2"/>
<comment type="pathway">
    <text evidence="1">Porphyrin-containing compound metabolism; protoheme biosynthesis.</text>
</comment>
<comment type="similarity">
    <text evidence="4">Belongs to the Ahb/Nir family.</text>
</comment>
<evidence type="ECO:0000256" key="6">
    <source>
        <dbReference type="ARBA" id="ARBA00048470"/>
    </source>
</evidence>
<organism evidence="9 10">
    <name type="scientific">Thermodesulfatator indicus (strain DSM 15286 / JCM 11887 / CIR29812)</name>
    <dbReference type="NCBI Taxonomy" id="667014"/>
    <lineage>
        <taxon>Bacteria</taxon>
        <taxon>Pseudomonadati</taxon>
        <taxon>Thermodesulfobacteriota</taxon>
        <taxon>Thermodesulfobacteria</taxon>
        <taxon>Thermodesulfobacteriales</taxon>
        <taxon>Thermodesulfatatoraceae</taxon>
        <taxon>Thermodesulfatator</taxon>
    </lineage>
</organism>
<name>F8A907_THEID</name>
<dbReference type="InterPro" id="IPR053953">
    <property type="entry name" value="NirdL-like_HTH"/>
</dbReference>
<evidence type="ECO:0000256" key="5">
    <source>
        <dbReference type="ARBA" id="ARBA00023471"/>
    </source>
</evidence>
<dbReference type="PANTHER" id="PTHR43413:SF1">
    <property type="entry name" value="SIROHEME DECARBOXYLASE NIRL SUBUNIT"/>
    <property type="match status" value="1"/>
</dbReference>
<comment type="catalytic activity">
    <reaction evidence="6">
        <text>siroheme + 2 H(+) = 12,18-didecarboxysiroheme + 2 CO2</text>
        <dbReference type="Rhea" id="RHEA:19093"/>
        <dbReference type="ChEBI" id="CHEBI:15378"/>
        <dbReference type="ChEBI" id="CHEBI:16526"/>
        <dbReference type="ChEBI" id="CHEBI:60052"/>
        <dbReference type="ChEBI" id="CHEBI:140497"/>
        <dbReference type="EC" id="4.1.1.111"/>
    </reaction>
</comment>
<dbReference type="InterPro" id="IPR036388">
    <property type="entry name" value="WH-like_DNA-bd_sf"/>
</dbReference>
<dbReference type="InterPro" id="IPR036390">
    <property type="entry name" value="WH_DNA-bd_sf"/>
</dbReference>
<dbReference type="InterPro" id="IPR050684">
    <property type="entry name" value="HTH-Siroheme_Decarb"/>
</dbReference>
<reference evidence="9 10" key="2">
    <citation type="journal article" date="2012" name="Stand. Genomic Sci.">
        <title>Complete genome sequence of the thermophilic sulfate-reducing ocean bacterium Thermodesulfatator indicus type strain (CIR29812(T)).</title>
        <authorList>
            <person name="Anderson I."/>
            <person name="Saunders E."/>
            <person name="Lapidus A."/>
            <person name="Nolan M."/>
            <person name="Lucas S."/>
            <person name="Tice H."/>
            <person name="Del Rio T.G."/>
            <person name="Cheng J.F."/>
            <person name="Han C."/>
            <person name="Tapia R."/>
            <person name="Goodwin L.A."/>
            <person name="Pitluck S."/>
            <person name="Liolios K."/>
            <person name="Mavromatis K."/>
            <person name="Pagani I."/>
            <person name="Ivanova N."/>
            <person name="Mikhailova N."/>
            <person name="Pati A."/>
            <person name="Chen A."/>
            <person name="Palaniappan K."/>
            <person name="Land M."/>
            <person name="Hauser L."/>
            <person name="Jeffries C.D."/>
            <person name="Chang Y.J."/>
            <person name="Brambilla E.M."/>
            <person name="Rohde M."/>
            <person name="Spring S."/>
            <person name="Goker M."/>
            <person name="Detter J.C."/>
            <person name="Woyke T."/>
            <person name="Bristow J."/>
            <person name="Eisen J.A."/>
            <person name="Markowitz V."/>
            <person name="Hugenholtz P."/>
            <person name="Kyrpides N.C."/>
            <person name="Klenk H.P."/>
        </authorList>
    </citation>
    <scope>NUCLEOTIDE SEQUENCE [LARGE SCALE GENOMIC DNA]</scope>
    <source>
        <strain evidence="10">DSM 15286 / JCM 11887 / CIR29812</strain>
    </source>
</reference>